<keyword evidence="2" id="KW-1185">Reference proteome</keyword>
<evidence type="ECO:0000313" key="1">
    <source>
        <dbReference type="EMBL" id="ORY09374.1"/>
    </source>
</evidence>
<protein>
    <submittedName>
        <fullName evidence="1">Uncharacterized protein</fullName>
    </submittedName>
</protein>
<evidence type="ECO:0000313" key="2">
    <source>
        <dbReference type="Proteomes" id="UP000193144"/>
    </source>
</evidence>
<gene>
    <name evidence="1" type="ORF">BCR34DRAFT_372922</name>
</gene>
<dbReference type="AlphaFoldDB" id="A0A1Y1ZGS8"/>
<sequence length="170" mass="19504">MKHNIFLRHNSSRIAITVDVSTLSFLISRYLTRMEERVGVAIRIHAPVAAPCLFQTYSAFLSARRHVSESYHLTPLGKLATVYARISKTRLVLWRSAFNSIVAVAAPCQQPRGYKYTRIYESTVTPPQRHPRSTTAWTEIFHHDRCSGSHRFHSRTLPKKAGIRKQCVTR</sequence>
<dbReference type="Proteomes" id="UP000193144">
    <property type="component" value="Unassembled WGS sequence"/>
</dbReference>
<comment type="caution">
    <text evidence="1">The sequence shown here is derived from an EMBL/GenBank/DDBJ whole genome shotgun (WGS) entry which is preliminary data.</text>
</comment>
<proteinExistence type="predicted"/>
<name>A0A1Y1ZGS8_9PLEO</name>
<accession>A0A1Y1ZGS8</accession>
<dbReference type="EMBL" id="MCFA01000087">
    <property type="protein sequence ID" value="ORY09374.1"/>
    <property type="molecule type" value="Genomic_DNA"/>
</dbReference>
<organism evidence="1 2">
    <name type="scientific">Clohesyomyces aquaticus</name>
    <dbReference type="NCBI Taxonomy" id="1231657"/>
    <lineage>
        <taxon>Eukaryota</taxon>
        <taxon>Fungi</taxon>
        <taxon>Dikarya</taxon>
        <taxon>Ascomycota</taxon>
        <taxon>Pezizomycotina</taxon>
        <taxon>Dothideomycetes</taxon>
        <taxon>Pleosporomycetidae</taxon>
        <taxon>Pleosporales</taxon>
        <taxon>Lindgomycetaceae</taxon>
        <taxon>Clohesyomyces</taxon>
    </lineage>
</organism>
<reference evidence="1 2" key="1">
    <citation type="submission" date="2016-07" db="EMBL/GenBank/DDBJ databases">
        <title>Pervasive Adenine N6-methylation of Active Genes in Fungi.</title>
        <authorList>
            <consortium name="DOE Joint Genome Institute"/>
            <person name="Mondo S.J."/>
            <person name="Dannebaum R.O."/>
            <person name="Kuo R.C."/>
            <person name="Labutti K."/>
            <person name="Haridas S."/>
            <person name="Kuo A."/>
            <person name="Salamov A."/>
            <person name="Ahrendt S.R."/>
            <person name="Lipzen A."/>
            <person name="Sullivan W."/>
            <person name="Andreopoulos W.B."/>
            <person name="Clum A."/>
            <person name="Lindquist E."/>
            <person name="Daum C."/>
            <person name="Ramamoorthy G.K."/>
            <person name="Gryganskyi A."/>
            <person name="Culley D."/>
            <person name="Magnuson J.K."/>
            <person name="James T.Y."/>
            <person name="O'Malley M.A."/>
            <person name="Stajich J.E."/>
            <person name="Spatafora J.W."/>
            <person name="Visel A."/>
            <person name="Grigoriev I.V."/>
        </authorList>
    </citation>
    <scope>NUCLEOTIDE SEQUENCE [LARGE SCALE GENOMIC DNA]</scope>
    <source>
        <strain evidence="1 2">CBS 115471</strain>
    </source>
</reference>